<evidence type="ECO:0000256" key="4">
    <source>
        <dbReference type="ARBA" id="ARBA00022536"/>
    </source>
</evidence>
<comment type="catalytic activity">
    <reaction evidence="18 20">
        <text>L-threonyl-[protein] + ATP = O-phospho-L-threonyl-[protein] + ADP + H(+)</text>
        <dbReference type="Rhea" id="RHEA:46608"/>
        <dbReference type="Rhea" id="RHEA-COMP:11060"/>
        <dbReference type="Rhea" id="RHEA-COMP:11605"/>
        <dbReference type="ChEBI" id="CHEBI:15378"/>
        <dbReference type="ChEBI" id="CHEBI:30013"/>
        <dbReference type="ChEBI" id="CHEBI:30616"/>
        <dbReference type="ChEBI" id="CHEBI:61977"/>
        <dbReference type="ChEBI" id="CHEBI:456216"/>
        <dbReference type="EC" id="2.7.11.1"/>
    </reaction>
</comment>
<gene>
    <name evidence="25" type="primary">SD18</name>
    <name evidence="25" type="ORF">AXF42_Ash001606</name>
</gene>
<dbReference type="GO" id="GO:0051707">
    <property type="term" value="P:response to other organism"/>
    <property type="evidence" value="ECO:0007669"/>
    <property type="project" value="UniProtKB-ARBA"/>
</dbReference>
<dbReference type="PIRSF" id="PIRSF000641">
    <property type="entry name" value="SRK"/>
    <property type="match status" value="1"/>
</dbReference>
<reference evidence="25 26" key="1">
    <citation type="journal article" date="2017" name="Nature">
        <title>The Apostasia genome and the evolution of orchids.</title>
        <authorList>
            <person name="Zhang G.Q."/>
            <person name="Liu K.W."/>
            <person name="Li Z."/>
            <person name="Lohaus R."/>
            <person name="Hsiao Y.Y."/>
            <person name="Niu S.C."/>
            <person name="Wang J.Y."/>
            <person name="Lin Y.C."/>
            <person name="Xu Q."/>
            <person name="Chen L.J."/>
            <person name="Yoshida K."/>
            <person name="Fujiwara S."/>
            <person name="Wang Z.W."/>
            <person name="Zhang Y.Q."/>
            <person name="Mitsuda N."/>
            <person name="Wang M."/>
            <person name="Liu G.H."/>
            <person name="Pecoraro L."/>
            <person name="Huang H.X."/>
            <person name="Xiao X.J."/>
            <person name="Lin M."/>
            <person name="Wu X.Y."/>
            <person name="Wu W.L."/>
            <person name="Chen Y.Y."/>
            <person name="Chang S.B."/>
            <person name="Sakamoto S."/>
            <person name="Ohme-Takagi M."/>
            <person name="Yagi M."/>
            <person name="Zeng S.J."/>
            <person name="Shen C.Y."/>
            <person name="Yeh C.M."/>
            <person name="Luo Y.B."/>
            <person name="Tsai W.C."/>
            <person name="Van de Peer Y."/>
            <person name="Liu Z.J."/>
        </authorList>
    </citation>
    <scope>NUCLEOTIDE SEQUENCE [LARGE SCALE GENOMIC DNA]</scope>
    <source>
        <strain evidence="26">cv. Shenzhen</strain>
        <tissue evidence="25">Stem</tissue>
    </source>
</reference>
<dbReference type="GO" id="GO:0005524">
    <property type="term" value="F:ATP binding"/>
    <property type="evidence" value="ECO:0007669"/>
    <property type="project" value="UniProtKB-KW"/>
</dbReference>
<dbReference type="SMART" id="SM00220">
    <property type="entry name" value="S_TKc"/>
    <property type="match status" value="1"/>
</dbReference>
<evidence type="ECO:0000313" key="26">
    <source>
        <dbReference type="Proteomes" id="UP000236161"/>
    </source>
</evidence>
<name>A0A2I0AAT8_9ASPA</name>
<evidence type="ECO:0000256" key="3">
    <source>
        <dbReference type="ARBA" id="ARBA00022527"/>
    </source>
</evidence>
<keyword evidence="4" id="KW-0245">EGF-like domain</keyword>
<evidence type="ECO:0000256" key="7">
    <source>
        <dbReference type="ARBA" id="ARBA00022692"/>
    </source>
</evidence>
<evidence type="ECO:0000313" key="25">
    <source>
        <dbReference type="EMBL" id="PKA52625.1"/>
    </source>
</evidence>
<dbReference type="SMART" id="SM00108">
    <property type="entry name" value="B_lectin"/>
    <property type="match status" value="1"/>
</dbReference>
<evidence type="ECO:0000256" key="6">
    <source>
        <dbReference type="ARBA" id="ARBA00022679"/>
    </source>
</evidence>
<dbReference type="CDD" id="cd14066">
    <property type="entry name" value="STKc_IRAK"/>
    <property type="match status" value="1"/>
</dbReference>
<dbReference type="InterPro" id="IPR024171">
    <property type="entry name" value="SRK-like_kinase"/>
</dbReference>
<dbReference type="InterPro" id="IPR008271">
    <property type="entry name" value="Ser/Thr_kinase_AS"/>
</dbReference>
<dbReference type="Gene3D" id="2.90.10.10">
    <property type="entry name" value="Bulb-type lectin domain"/>
    <property type="match status" value="1"/>
</dbReference>
<dbReference type="InterPro" id="IPR000719">
    <property type="entry name" value="Prot_kinase_dom"/>
</dbReference>
<sequence>MNRSKLQTLTPFGGWIQAIPNRHQPSMSELLVIPALLFAFFSVSSSAATLNLSQPLISDGQILISTNGTFALGFFKPFNSSNRYVGIWYNGISSINNTVVWVANRRNPIPHSNGTFSLTADGSLRISDRNSTIFWSSPSASKTFANPMAQLLDTGNLIVVEEAADPNAGLLWQSFDHPTNTLLPGMKLGSNLKTGLSRNLTSWLSPSDPSPGNYTMAIDIRGVPQLVTTGAGSIWLWRGGTWNGFGFTGAGPDQFYDIGLYRQFTSVFNITEEEIYYCFNMIGNAISRVTLEPDGMAKRYEWVASSGKWNIDWFAPRDACDHMSECGANGVCNWSNSPNICSCLDGFVARNPANWGRQNWKDGCVTRTPLECGANGTNDEFALVRGAKLPDTAAATVDMSLDLDGCRSRCSTNCSCRAYASADLSRGGRGCILWTAEIEDLRVYDSGGQDLYVRSLLSQNGSKRKSWVFAVAAVAIVLFLLFISLCIFMVWKHRQGATSPKRGDEMMRELEGGQEVNSDLSLFQFTQILDATNNFSNENKLGEGGFGPVYKGKLLGGQDVAIKRLSARSGQGLEEFKNEILLIANLQHRNLVKLLGCCIHGEEKMLLYEYMPNKSLDLFLFDQEQGSKLEWSRRFQIIDGVAQGLLYLHKHSRLRVVHRDLKASNILLDADMNPKISDFGMARIFTANEAQAITRRIMGTFGYISPEYAFKGLFSVKSDVFSFGVLLLEIVSGKRNAGFHEFGSSSNLLAYAWELWKEGTWMELVDPALGGQFRHDEVARSIYVALLCVQEGPEDRPVMSEVVAMFGNENLVFNSPKQPAFFSMKIASNADWAPFNAHSFNDLSFSIVTGR</sequence>
<evidence type="ECO:0000256" key="14">
    <source>
        <dbReference type="ARBA" id="ARBA00023136"/>
    </source>
</evidence>
<dbReference type="CDD" id="cd01098">
    <property type="entry name" value="PAN_AP_plant"/>
    <property type="match status" value="1"/>
</dbReference>
<dbReference type="Pfam" id="PF00954">
    <property type="entry name" value="S_locus_glycop"/>
    <property type="match status" value="1"/>
</dbReference>
<keyword evidence="26" id="KW-1185">Reference proteome</keyword>
<evidence type="ECO:0000256" key="19">
    <source>
        <dbReference type="ARBA" id="ARBA00048679"/>
    </source>
</evidence>
<comment type="catalytic activity">
    <reaction evidence="19 20">
        <text>L-seryl-[protein] + ATP = O-phospho-L-seryl-[protein] + ADP + H(+)</text>
        <dbReference type="Rhea" id="RHEA:17989"/>
        <dbReference type="Rhea" id="RHEA-COMP:9863"/>
        <dbReference type="Rhea" id="RHEA-COMP:11604"/>
        <dbReference type="ChEBI" id="CHEBI:15378"/>
        <dbReference type="ChEBI" id="CHEBI:29999"/>
        <dbReference type="ChEBI" id="CHEBI:30616"/>
        <dbReference type="ChEBI" id="CHEBI:83421"/>
        <dbReference type="ChEBI" id="CHEBI:456216"/>
        <dbReference type="EC" id="2.7.11.1"/>
    </reaction>
</comment>
<proteinExistence type="inferred from homology"/>
<dbReference type="CDD" id="cd00028">
    <property type="entry name" value="B_lectin"/>
    <property type="match status" value="1"/>
</dbReference>
<dbReference type="EMBL" id="KZ452001">
    <property type="protein sequence ID" value="PKA52625.1"/>
    <property type="molecule type" value="Genomic_DNA"/>
</dbReference>
<keyword evidence="9" id="KW-0430">Lectin</keyword>
<keyword evidence="17" id="KW-0325">Glycoprotein</keyword>
<feature type="transmembrane region" description="Helical" evidence="21">
    <location>
        <begin position="467"/>
        <end position="491"/>
    </location>
</feature>
<dbReference type="GO" id="GO:0106310">
    <property type="term" value="F:protein serine kinase activity"/>
    <property type="evidence" value="ECO:0007669"/>
    <property type="project" value="RHEA"/>
</dbReference>
<evidence type="ECO:0000259" key="24">
    <source>
        <dbReference type="PROSITE" id="PS50948"/>
    </source>
</evidence>
<keyword evidence="14 21" id="KW-0472">Membrane</keyword>
<dbReference type="InterPro" id="IPR001480">
    <property type="entry name" value="Bulb-type_lectin_dom"/>
</dbReference>
<keyword evidence="15" id="KW-1015">Disulfide bond</keyword>
<dbReference type="FunFam" id="1.10.510.10:FF:000060">
    <property type="entry name" value="G-type lectin S-receptor-like serine/threonine-protein kinase"/>
    <property type="match status" value="1"/>
</dbReference>
<dbReference type="InterPro" id="IPR036426">
    <property type="entry name" value="Bulb-type_lectin_dom_sf"/>
</dbReference>
<dbReference type="Pfam" id="PF07714">
    <property type="entry name" value="PK_Tyr_Ser-Thr"/>
    <property type="match status" value="1"/>
</dbReference>
<dbReference type="PROSITE" id="PS00108">
    <property type="entry name" value="PROTEIN_KINASE_ST"/>
    <property type="match status" value="1"/>
</dbReference>
<dbReference type="InterPro" id="IPR000858">
    <property type="entry name" value="S_locus_glycoprot_dom"/>
</dbReference>
<evidence type="ECO:0000256" key="8">
    <source>
        <dbReference type="ARBA" id="ARBA00022729"/>
    </source>
</evidence>
<accession>A0A2I0AAT8</accession>
<keyword evidence="8" id="KW-0732">Signal</keyword>
<keyword evidence="3 20" id="KW-0723">Serine/threonine-protein kinase</keyword>
<dbReference type="PANTHER" id="PTHR27002:SF616">
    <property type="entry name" value="RECEPTOR-LIKE SERINE_THREONINE-PROTEIN KINASE"/>
    <property type="match status" value="1"/>
</dbReference>
<keyword evidence="16 25" id="KW-0675">Receptor</keyword>
<keyword evidence="13 21" id="KW-1133">Transmembrane helix</keyword>
<dbReference type="SMART" id="SM00473">
    <property type="entry name" value="PAN_AP"/>
    <property type="match status" value="1"/>
</dbReference>
<dbReference type="STRING" id="1088818.A0A2I0AAT8"/>
<evidence type="ECO:0000256" key="21">
    <source>
        <dbReference type="SAM" id="Phobius"/>
    </source>
</evidence>
<dbReference type="SUPFAM" id="SSF51110">
    <property type="entry name" value="alpha-D-mannose-specific plant lectins"/>
    <property type="match status" value="1"/>
</dbReference>
<dbReference type="Pfam" id="PF01453">
    <property type="entry name" value="B_lectin"/>
    <property type="match status" value="1"/>
</dbReference>
<keyword evidence="7 21" id="KW-0812">Transmembrane</keyword>
<evidence type="ECO:0000256" key="10">
    <source>
        <dbReference type="ARBA" id="ARBA00022741"/>
    </source>
</evidence>
<dbReference type="InterPro" id="IPR011009">
    <property type="entry name" value="Kinase-like_dom_sf"/>
</dbReference>
<feature type="domain" description="Bulb-type lectin" evidence="23">
    <location>
        <begin position="48"/>
        <end position="172"/>
    </location>
</feature>
<comment type="subcellular location">
    <subcellularLocation>
        <location evidence="1">Cell membrane</location>
        <topology evidence="1">Single-pass type I membrane protein</topology>
    </subcellularLocation>
</comment>
<evidence type="ECO:0000256" key="16">
    <source>
        <dbReference type="ARBA" id="ARBA00023170"/>
    </source>
</evidence>
<dbReference type="GO" id="GO:0030246">
    <property type="term" value="F:carbohydrate binding"/>
    <property type="evidence" value="ECO:0007669"/>
    <property type="project" value="UniProtKB-KW"/>
</dbReference>
<dbReference type="FunFam" id="3.30.200.20:FF:000330">
    <property type="entry name" value="G-type lectin S-receptor-like serine/threonine-protein kinase At4g03230"/>
    <property type="match status" value="1"/>
</dbReference>
<dbReference type="Pfam" id="PF08276">
    <property type="entry name" value="PAN_2"/>
    <property type="match status" value="1"/>
</dbReference>
<dbReference type="InterPro" id="IPR003609">
    <property type="entry name" value="Pan_app"/>
</dbReference>
<evidence type="ECO:0000256" key="2">
    <source>
        <dbReference type="ARBA" id="ARBA00022475"/>
    </source>
</evidence>
<dbReference type="Proteomes" id="UP000236161">
    <property type="component" value="Unassembled WGS sequence"/>
</dbReference>
<feature type="domain" description="Protein kinase" evidence="22">
    <location>
        <begin position="535"/>
        <end position="811"/>
    </location>
</feature>
<dbReference type="GO" id="GO:0048544">
    <property type="term" value="P:recognition of pollen"/>
    <property type="evidence" value="ECO:0007669"/>
    <property type="project" value="InterPro"/>
</dbReference>
<keyword evidence="12 20" id="KW-0067">ATP-binding</keyword>
<dbReference type="AlphaFoldDB" id="A0A2I0AAT8"/>
<dbReference type="PROSITE" id="PS50927">
    <property type="entry name" value="BULB_LECTIN"/>
    <property type="match status" value="1"/>
</dbReference>
<evidence type="ECO:0000256" key="9">
    <source>
        <dbReference type="ARBA" id="ARBA00022734"/>
    </source>
</evidence>
<evidence type="ECO:0000259" key="22">
    <source>
        <dbReference type="PROSITE" id="PS50011"/>
    </source>
</evidence>
<dbReference type="SUPFAM" id="SSF56112">
    <property type="entry name" value="Protein kinase-like (PK-like)"/>
    <property type="match status" value="1"/>
</dbReference>
<comment type="similarity">
    <text evidence="20">Belongs to the protein kinase superfamily. Ser/Thr protein kinase family.</text>
</comment>
<evidence type="ECO:0000256" key="12">
    <source>
        <dbReference type="ARBA" id="ARBA00022840"/>
    </source>
</evidence>
<evidence type="ECO:0000256" key="1">
    <source>
        <dbReference type="ARBA" id="ARBA00004251"/>
    </source>
</evidence>
<protein>
    <recommendedName>
        <fullName evidence="20">Receptor-like serine/threonine-protein kinase</fullName>
        <ecNumber evidence="20">2.7.11.1</ecNumber>
    </recommendedName>
</protein>
<evidence type="ECO:0000256" key="20">
    <source>
        <dbReference type="PIRNR" id="PIRNR000641"/>
    </source>
</evidence>
<evidence type="ECO:0000259" key="23">
    <source>
        <dbReference type="PROSITE" id="PS50927"/>
    </source>
</evidence>
<evidence type="ECO:0000256" key="13">
    <source>
        <dbReference type="ARBA" id="ARBA00022989"/>
    </source>
</evidence>
<dbReference type="InterPro" id="IPR001245">
    <property type="entry name" value="Ser-Thr/Tyr_kinase_cat_dom"/>
</dbReference>
<evidence type="ECO:0000256" key="15">
    <source>
        <dbReference type="ARBA" id="ARBA00023157"/>
    </source>
</evidence>
<organism evidence="25 26">
    <name type="scientific">Apostasia shenzhenica</name>
    <dbReference type="NCBI Taxonomy" id="1088818"/>
    <lineage>
        <taxon>Eukaryota</taxon>
        <taxon>Viridiplantae</taxon>
        <taxon>Streptophyta</taxon>
        <taxon>Embryophyta</taxon>
        <taxon>Tracheophyta</taxon>
        <taxon>Spermatophyta</taxon>
        <taxon>Magnoliopsida</taxon>
        <taxon>Liliopsida</taxon>
        <taxon>Asparagales</taxon>
        <taxon>Orchidaceae</taxon>
        <taxon>Apostasioideae</taxon>
        <taxon>Apostasia</taxon>
    </lineage>
</organism>
<feature type="domain" description="Apple" evidence="24">
    <location>
        <begin position="372"/>
        <end position="456"/>
    </location>
</feature>
<keyword evidence="5" id="KW-0597">Phosphoprotein</keyword>
<dbReference type="PROSITE" id="PS50011">
    <property type="entry name" value="PROTEIN_KINASE_DOM"/>
    <property type="match status" value="1"/>
</dbReference>
<keyword evidence="6 20" id="KW-0808">Transferase</keyword>
<dbReference type="EC" id="2.7.11.1" evidence="20"/>
<evidence type="ECO:0000256" key="17">
    <source>
        <dbReference type="ARBA" id="ARBA00023180"/>
    </source>
</evidence>
<dbReference type="GO" id="GO:0005886">
    <property type="term" value="C:plasma membrane"/>
    <property type="evidence" value="ECO:0007669"/>
    <property type="project" value="UniProtKB-SubCell"/>
</dbReference>
<dbReference type="Gene3D" id="1.10.510.10">
    <property type="entry name" value="Transferase(Phosphotransferase) domain 1"/>
    <property type="match status" value="1"/>
</dbReference>
<dbReference type="OrthoDB" id="738321at2759"/>
<evidence type="ECO:0000256" key="5">
    <source>
        <dbReference type="ARBA" id="ARBA00022553"/>
    </source>
</evidence>
<evidence type="ECO:0000256" key="11">
    <source>
        <dbReference type="ARBA" id="ARBA00022777"/>
    </source>
</evidence>
<dbReference type="PANTHER" id="PTHR27002">
    <property type="entry name" value="RECEPTOR-LIKE SERINE/THREONINE-PROTEIN KINASE SD1-8"/>
    <property type="match status" value="1"/>
</dbReference>
<dbReference type="FunFam" id="2.90.10.10:FF:000009">
    <property type="entry name" value="Receptor-like serine/threonine-protein kinase SD1-8"/>
    <property type="match status" value="1"/>
</dbReference>
<dbReference type="PROSITE" id="PS50948">
    <property type="entry name" value="PAN"/>
    <property type="match status" value="1"/>
</dbReference>
<evidence type="ECO:0000256" key="18">
    <source>
        <dbReference type="ARBA" id="ARBA00047899"/>
    </source>
</evidence>
<dbReference type="GO" id="GO:0004674">
    <property type="term" value="F:protein serine/threonine kinase activity"/>
    <property type="evidence" value="ECO:0007669"/>
    <property type="project" value="UniProtKB-KW"/>
</dbReference>
<keyword evidence="2" id="KW-1003">Cell membrane</keyword>
<keyword evidence="10 20" id="KW-0547">Nucleotide-binding</keyword>
<dbReference type="Gene3D" id="3.30.200.20">
    <property type="entry name" value="Phosphorylase Kinase, domain 1"/>
    <property type="match status" value="1"/>
</dbReference>
<keyword evidence="11 20" id="KW-0418">Kinase</keyword>